<accession>A0A844F9B3</accession>
<comment type="similarity">
    <text evidence="2">Belongs to the bacterial solute-binding protein SsuA/TauA family.</text>
</comment>
<dbReference type="SUPFAM" id="SSF53850">
    <property type="entry name" value="Periplasmic binding protein-like II"/>
    <property type="match status" value="1"/>
</dbReference>
<feature type="chain" id="PRO_5038931015" evidence="4">
    <location>
        <begin position="22"/>
        <end position="348"/>
    </location>
</feature>
<evidence type="ECO:0000256" key="2">
    <source>
        <dbReference type="ARBA" id="ARBA00010742"/>
    </source>
</evidence>
<reference evidence="6 7" key="1">
    <citation type="submission" date="2019-08" db="EMBL/GenBank/DDBJ databases">
        <title>In-depth cultivation of the pig gut microbiome towards novel bacterial diversity and tailored functional studies.</title>
        <authorList>
            <person name="Wylensek D."/>
            <person name="Hitch T.C.A."/>
            <person name="Clavel T."/>
        </authorList>
    </citation>
    <scope>NUCLEOTIDE SEQUENCE [LARGE SCALE GENOMIC DNA]</scope>
    <source>
        <strain evidence="6 7">BL-389-WT-3D</strain>
    </source>
</reference>
<comment type="caution">
    <text evidence="6">The sequence shown here is derived from an EMBL/GenBank/DDBJ whole genome shotgun (WGS) entry which is preliminary data.</text>
</comment>
<dbReference type="Pfam" id="PF09084">
    <property type="entry name" value="NMT1"/>
    <property type="match status" value="1"/>
</dbReference>
<gene>
    <name evidence="6" type="ORF">FYJ37_00480</name>
</gene>
<dbReference type="Proteomes" id="UP000462363">
    <property type="component" value="Unassembled WGS sequence"/>
</dbReference>
<evidence type="ECO:0000256" key="1">
    <source>
        <dbReference type="ARBA" id="ARBA00004418"/>
    </source>
</evidence>
<dbReference type="GO" id="GO:0042597">
    <property type="term" value="C:periplasmic space"/>
    <property type="evidence" value="ECO:0007669"/>
    <property type="project" value="UniProtKB-SubCell"/>
</dbReference>
<evidence type="ECO:0000256" key="3">
    <source>
        <dbReference type="ARBA" id="ARBA00022729"/>
    </source>
</evidence>
<evidence type="ECO:0000256" key="4">
    <source>
        <dbReference type="SAM" id="SignalP"/>
    </source>
</evidence>
<comment type="subcellular location">
    <subcellularLocation>
        <location evidence="1">Periplasm</location>
    </subcellularLocation>
</comment>
<dbReference type="PANTHER" id="PTHR30024">
    <property type="entry name" value="ALIPHATIC SULFONATES-BINDING PROTEIN-RELATED"/>
    <property type="match status" value="1"/>
</dbReference>
<evidence type="ECO:0000313" key="6">
    <source>
        <dbReference type="EMBL" id="MSS38865.1"/>
    </source>
</evidence>
<dbReference type="PANTHER" id="PTHR30024:SF47">
    <property type="entry name" value="TAURINE-BINDING PERIPLASMIC PROTEIN"/>
    <property type="match status" value="1"/>
</dbReference>
<organism evidence="6 7">
    <name type="scientific">Clostridium scindens (strain JCM 10418 / VPI 12708)</name>
    <dbReference type="NCBI Taxonomy" id="29347"/>
    <lineage>
        <taxon>Bacteria</taxon>
        <taxon>Bacillati</taxon>
        <taxon>Bacillota</taxon>
        <taxon>Clostridia</taxon>
        <taxon>Lachnospirales</taxon>
        <taxon>Lachnospiraceae</taxon>
    </lineage>
</organism>
<dbReference type="PROSITE" id="PS51257">
    <property type="entry name" value="PROKAR_LIPOPROTEIN"/>
    <property type="match status" value="1"/>
</dbReference>
<evidence type="ECO:0000313" key="7">
    <source>
        <dbReference type="Proteomes" id="UP000462363"/>
    </source>
</evidence>
<name>A0A844F9B3_CLOSV</name>
<proteinExistence type="inferred from homology"/>
<sequence>MKKRFIAVSLVVAMAMTSLLACSSKNDAETASSDTKAKKEETKKEPTKVILNEVAHSIFYAPMYVAIEAGYFADEGIDLDLVTGFGADKTMTAVLSGSADIGFMGSEASIYTYNEGANDYVVNFAQLTQRAGNFLVAREEMPDFTWEDIKGKDVLGGRKGGMPEMVFEYILNQNNIDPAKDVNIDQSIDFGSTAAAFSEGQADFTVEFEPGATNLEKEGKGYVVASLGTDSGYVPYTAFSAKQSYIDKNPKVIQGFTNALQKGMDYVQSHTPEDIAGIIAPQFKETDLDTITMIVERYYDQDTWKDNLVFEEDSFNLLQDILEDAGELDKRAPYKDLVTTDFADKAAK</sequence>
<evidence type="ECO:0000259" key="5">
    <source>
        <dbReference type="Pfam" id="PF09084"/>
    </source>
</evidence>
<protein>
    <submittedName>
        <fullName evidence="6">ABC transporter substrate-binding protein</fullName>
    </submittedName>
</protein>
<keyword evidence="3 4" id="KW-0732">Signal</keyword>
<dbReference type="AlphaFoldDB" id="A0A844F9B3"/>
<feature type="domain" description="SsuA/THI5-like" evidence="5">
    <location>
        <begin position="61"/>
        <end position="270"/>
    </location>
</feature>
<dbReference type="EMBL" id="VUMB01000001">
    <property type="protein sequence ID" value="MSS38865.1"/>
    <property type="molecule type" value="Genomic_DNA"/>
</dbReference>
<dbReference type="Gene3D" id="3.40.190.10">
    <property type="entry name" value="Periplasmic binding protein-like II"/>
    <property type="match status" value="2"/>
</dbReference>
<dbReference type="RefSeq" id="WP_154322457.1">
    <property type="nucleotide sequence ID" value="NZ_CAMAAA010000009.1"/>
</dbReference>
<dbReference type="InterPro" id="IPR015168">
    <property type="entry name" value="SsuA/THI5"/>
</dbReference>
<feature type="signal peptide" evidence="4">
    <location>
        <begin position="1"/>
        <end position="21"/>
    </location>
</feature>